<keyword evidence="2" id="KW-0472">Membrane</keyword>
<protein>
    <submittedName>
        <fullName evidence="3">Sortase A</fullName>
        <ecNumber evidence="3">3.4.22.70</ecNumber>
    </submittedName>
</protein>
<proteinExistence type="predicted"/>
<organism evidence="3 4">
    <name type="scientific">Nocardioides massiliensis</name>
    <dbReference type="NCBI Taxonomy" id="1325935"/>
    <lineage>
        <taxon>Bacteria</taxon>
        <taxon>Bacillati</taxon>
        <taxon>Actinomycetota</taxon>
        <taxon>Actinomycetes</taxon>
        <taxon>Propionibacteriales</taxon>
        <taxon>Nocardioidaceae</taxon>
        <taxon>Nocardioides</taxon>
    </lineage>
</organism>
<dbReference type="RefSeq" id="WP_246360561.1">
    <property type="nucleotide sequence ID" value="NZ_CCXJ01000670.1"/>
</dbReference>
<gene>
    <name evidence="3" type="ORF">J2S59_001371</name>
</gene>
<dbReference type="InterPro" id="IPR053465">
    <property type="entry name" value="Sortase_Class_E"/>
</dbReference>
<evidence type="ECO:0000256" key="1">
    <source>
        <dbReference type="ARBA" id="ARBA00022801"/>
    </source>
</evidence>
<keyword evidence="4" id="KW-1185">Reference proteome</keyword>
<dbReference type="SUPFAM" id="SSF63817">
    <property type="entry name" value="Sortase"/>
    <property type="match status" value="1"/>
</dbReference>
<dbReference type="InterPro" id="IPR042003">
    <property type="entry name" value="Sortase_E"/>
</dbReference>
<name>A0ABT9NMB4_9ACTN</name>
<dbReference type="CDD" id="cd05830">
    <property type="entry name" value="Sortase_E"/>
    <property type="match status" value="1"/>
</dbReference>
<evidence type="ECO:0000256" key="2">
    <source>
        <dbReference type="SAM" id="Phobius"/>
    </source>
</evidence>
<dbReference type="Proteomes" id="UP001240447">
    <property type="component" value="Unassembled WGS sequence"/>
</dbReference>
<feature type="transmembrane region" description="Helical" evidence="2">
    <location>
        <begin position="17"/>
        <end position="36"/>
    </location>
</feature>
<keyword evidence="2" id="KW-1133">Transmembrane helix</keyword>
<keyword evidence="2" id="KW-0812">Transmembrane</keyword>
<dbReference type="InterPro" id="IPR005754">
    <property type="entry name" value="Sortase"/>
</dbReference>
<reference evidence="3 4" key="1">
    <citation type="submission" date="2023-07" db="EMBL/GenBank/DDBJ databases">
        <title>Sequencing the genomes of 1000 actinobacteria strains.</title>
        <authorList>
            <person name="Klenk H.-P."/>
        </authorList>
    </citation>
    <scope>NUCLEOTIDE SEQUENCE [LARGE SCALE GENOMIC DNA]</scope>
    <source>
        <strain evidence="3 4">GD13</strain>
    </source>
</reference>
<dbReference type="Pfam" id="PF04203">
    <property type="entry name" value="Sortase"/>
    <property type="match status" value="1"/>
</dbReference>
<sequence>MTTAATPPRTRRRGASYWIGIALVLAGLGILGYLAWQLFGTNVVAEREHKRLVEQTEQAWAEPGPVPTGDVTALVRIPRFGDDYVVPVLEGIDDDVLRRGFGHFEHSAEAGEVGNYAIAGHRITHGEPLADMPELRPGDEVIVETREATHTYVLDTDPNELIVTFEDTWVVDALPTNPDPGGVQPEQAEDQRLITLTTCAELFRTADRMIAFGHLVETVPRKP</sequence>
<dbReference type="NCBIfam" id="NF033747">
    <property type="entry name" value="class_E_sortase"/>
    <property type="match status" value="1"/>
</dbReference>
<dbReference type="EMBL" id="JAUSQM010000001">
    <property type="protein sequence ID" value="MDP9821562.1"/>
    <property type="molecule type" value="Genomic_DNA"/>
</dbReference>
<dbReference type="GO" id="GO:0016787">
    <property type="term" value="F:hydrolase activity"/>
    <property type="evidence" value="ECO:0007669"/>
    <property type="project" value="UniProtKB-KW"/>
</dbReference>
<dbReference type="Gene3D" id="2.40.260.10">
    <property type="entry name" value="Sortase"/>
    <property type="match status" value="1"/>
</dbReference>
<dbReference type="EC" id="3.4.22.70" evidence="3"/>
<evidence type="ECO:0000313" key="4">
    <source>
        <dbReference type="Proteomes" id="UP001240447"/>
    </source>
</evidence>
<evidence type="ECO:0000313" key="3">
    <source>
        <dbReference type="EMBL" id="MDP9821562.1"/>
    </source>
</evidence>
<comment type="caution">
    <text evidence="3">The sequence shown here is derived from an EMBL/GenBank/DDBJ whole genome shotgun (WGS) entry which is preliminary data.</text>
</comment>
<accession>A0ABT9NMB4</accession>
<keyword evidence="1 3" id="KW-0378">Hydrolase</keyword>
<dbReference type="InterPro" id="IPR023365">
    <property type="entry name" value="Sortase_dom-sf"/>
</dbReference>